<proteinExistence type="predicted"/>
<evidence type="ECO:0000313" key="2">
    <source>
        <dbReference type="EMBL" id="CQH61808.1"/>
    </source>
</evidence>
<dbReference type="EMBL" id="LN831302">
    <property type="protein sequence ID" value="CQH61808.1"/>
    <property type="molecule type" value="Genomic_DNA"/>
</dbReference>
<protein>
    <submittedName>
        <fullName evidence="2">Uncharacterized protein</fullName>
    </submittedName>
</protein>
<sequence length="60" mass="6697">MACDSVKRRFDGSPGLDHRAPSRTTDEETLRGGQNYRGQRYRGAESYARAAKQGLSHART</sequence>
<dbReference type="AlphaFoldDB" id="A0A0U5H3M2"/>
<evidence type="ECO:0000313" key="3">
    <source>
        <dbReference type="Proteomes" id="UP000066737"/>
    </source>
</evidence>
<organism evidence="2 3">
    <name type="scientific">Halobacterium hubeiense</name>
    <dbReference type="NCBI Taxonomy" id="1407499"/>
    <lineage>
        <taxon>Archaea</taxon>
        <taxon>Methanobacteriati</taxon>
        <taxon>Methanobacteriota</taxon>
        <taxon>Stenosarchaea group</taxon>
        <taxon>Halobacteria</taxon>
        <taxon>Halobacteriales</taxon>
        <taxon>Halobacteriaceae</taxon>
        <taxon>Halobacterium</taxon>
    </lineage>
</organism>
<keyword evidence="3" id="KW-1185">Reference proteome</keyword>
<name>A0A0U5H3M2_9EURY</name>
<feature type="compositionally biased region" description="Basic and acidic residues" evidence="1">
    <location>
        <begin position="1"/>
        <end position="30"/>
    </location>
</feature>
<feature type="region of interest" description="Disordered" evidence="1">
    <location>
        <begin position="1"/>
        <end position="60"/>
    </location>
</feature>
<reference evidence="3" key="1">
    <citation type="journal article" date="2016" name="Environ. Microbiol.">
        <title>The complete genome of a viable archaeum isolated from 123-million-year-old rock salt.</title>
        <authorList>
            <person name="Jaakkola S.T."/>
            <person name="Pfeiffer F."/>
            <person name="Ravantti J.J."/>
            <person name="Guo Q."/>
            <person name="Liu Y."/>
            <person name="Chen X."/>
            <person name="Ma H."/>
            <person name="Yang C."/>
            <person name="Oksanen H.M."/>
            <person name="Bamford D.H."/>
        </authorList>
    </citation>
    <scope>NUCLEOTIDE SEQUENCE</scope>
    <source>
        <strain evidence="3">JI20-1</strain>
    </source>
</reference>
<dbReference type="KEGG" id="hhb:Hhub_3552"/>
<accession>A0A0U5H3M2</accession>
<gene>
    <name evidence="2" type="ORF">HHUB_3552</name>
</gene>
<evidence type="ECO:0000256" key="1">
    <source>
        <dbReference type="SAM" id="MobiDB-lite"/>
    </source>
</evidence>
<dbReference type="Proteomes" id="UP000066737">
    <property type="component" value="Chromosome I"/>
</dbReference>